<protein>
    <submittedName>
        <fullName evidence="1">Uncharacterized protein</fullName>
    </submittedName>
</protein>
<dbReference type="Proteomes" id="UP000176770">
    <property type="component" value="Unassembled WGS sequence"/>
</dbReference>
<name>A0A1G2HI53_9BACT</name>
<reference evidence="1 2" key="1">
    <citation type="journal article" date="2016" name="Nat. Commun.">
        <title>Thousands of microbial genomes shed light on interconnected biogeochemical processes in an aquifer system.</title>
        <authorList>
            <person name="Anantharaman K."/>
            <person name="Brown C.T."/>
            <person name="Hug L.A."/>
            <person name="Sharon I."/>
            <person name="Castelle C.J."/>
            <person name="Probst A.J."/>
            <person name="Thomas B.C."/>
            <person name="Singh A."/>
            <person name="Wilkins M.J."/>
            <person name="Karaoz U."/>
            <person name="Brodie E.L."/>
            <person name="Williams K.H."/>
            <person name="Hubbard S.S."/>
            <person name="Banfield J.F."/>
        </authorList>
    </citation>
    <scope>NUCLEOTIDE SEQUENCE [LARGE SCALE GENOMIC DNA]</scope>
</reference>
<dbReference type="AlphaFoldDB" id="A0A1G2HI53"/>
<accession>A0A1G2HI53</accession>
<evidence type="ECO:0000313" key="1">
    <source>
        <dbReference type="EMBL" id="OGZ62133.1"/>
    </source>
</evidence>
<evidence type="ECO:0000313" key="2">
    <source>
        <dbReference type="Proteomes" id="UP000176770"/>
    </source>
</evidence>
<dbReference type="EMBL" id="MHOK01000007">
    <property type="protein sequence ID" value="OGZ62133.1"/>
    <property type="molecule type" value="Genomic_DNA"/>
</dbReference>
<sequence length="107" mass="12036">MTAINVRCSKCHETSRLAPLEVALRKVHADYYYSFECLWCRHWQERLASNKVVPALIKAGCIVTEESTAILPYVAPSLTESEILSFVNALNGDGEDIVQRAINDKRP</sequence>
<comment type="caution">
    <text evidence="1">The sequence shown here is derived from an EMBL/GenBank/DDBJ whole genome shotgun (WGS) entry which is preliminary data.</text>
</comment>
<gene>
    <name evidence="1" type="ORF">A3F94_03135</name>
</gene>
<proteinExistence type="predicted"/>
<organism evidence="1 2">
    <name type="scientific">Candidatus Spechtbacteria bacterium RIFCSPLOWO2_12_FULL_38_22</name>
    <dbReference type="NCBI Taxonomy" id="1802165"/>
    <lineage>
        <taxon>Bacteria</taxon>
        <taxon>Candidatus Spechtiibacteriota</taxon>
    </lineage>
</organism>